<feature type="region of interest" description="Disordered" evidence="1">
    <location>
        <begin position="23"/>
        <end position="46"/>
    </location>
</feature>
<accession>A0A7C8FR63</accession>
<dbReference type="PANTHER" id="PTHR36456">
    <property type="entry name" value="UPF0232 PROTEIN SCO3875"/>
    <property type="match status" value="1"/>
</dbReference>
<evidence type="ECO:0000313" key="3">
    <source>
        <dbReference type="Proteomes" id="UP000481339"/>
    </source>
</evidence>
<reference evidence="2 3" key="1">
    <citation type="submission" date="2019-09" db="EMBL/GenBank/DDBJ databases">
        <title>Phylogeny of genus Pseudoclavibacter and closely related genus.</title>
        <authorList>
            <person name="Li Y."/>
        </authorList>
    </citation>
    <scope>NUCLEOTIDE SEQUENCE [LARGE SCALE GENOMIC DNA]</scope>
    <source>
        <strain evidence="2 3">JCM 16921</strain>
    </source>
</reference>
<dbReference type="InterPro" id="IPR007922">
    <property type="entry name" value="DciA-like"/>
</dbReference>
<protein>
    <submittedName>
        <fullName evidence="2">DUF721 domain-containing protein</fullName>
    </submittedName>
</protein>
<dbReference type="Proteomes" id="UP000481339">
    <property type="component" value="Unassembled WGS sequence"/>
</dbReference>
<comment type="caution">
    <text evidence="2">The sequence shown here is derived from an EMBL/GenBank/DDBJ whole genome shotgun (WGS) entry which is preliminary data.</text>
</comment>
<dbReference type="OrthoDB" id="5516926at2"/>
<dbReference type="RefSeq" id="WP_158035355.1">
    <property type="nucleotide sequence ID" value="NZ_BAAAZV010000006.1"/>
</dbReference>
<keyword evidence="3" id="KW-1185">Reference proteome</keyword>
<organism evidence="2 3">
    <name type="scientific">Pseudoclavibacter caeni</name>
    <dbReference type="NCBI Taxonomy" id="908846"/>
    <lineage>
        <taxon>Bacteria</taxon>
        <taxon>Bacillati</taxon>
        <taxon>Actinomycetota</taxon>
        <taxon>Actinomycetes</taxon>
        <taxon>Micrococcales</taxon>
        <taxon>Microbacteriaceae</taxon>
        <taxon>Pseudoclavibacter</taxon>
    </lineage>
</organism>
<proteinExistence type="predicted"/>
<evidence type="ECO:0000256" key="1">
    <source>
        <dbReference type="SAM" id="MobiDB-lite"/>
    </source>
</evidence>
<dbReference type="EMBL" id="WBKA01000001">
    <property type="protein sequence ID" value="KAB1633577.1"/>
    <property type="molecule type" value="Genomic_DNA"/>
</dbReference>
<gene>
    <name evidence="2" type="ORF">F8O02_01220</name>
</gene>
<dbReference type="AlphaFoldDB" id="A0A7C8FR63"/>
<dbReference type="Pfam" id="PF05258">
    <property type="entry name" value="DciA"/>
    <property type="match status" value="1"/>
</dbReference>
<dbReference type="PANTHER" id="PTHR36456:SF1">
    <property type="entry name" value="UPF0232 PROTEIN SCO3875"/>
    <property type="match status" value="1"/>
</dbReference>
<evidence type="ECO:0000313" key="2">
    <source>
        <dbReference type="EMBL" id="KAB1633577.1"/>
    </source>
</evidence>
<sequence length="157" mass="17633">MAEIRDEASLVYLRMRRVFGGRRRRARQGDGSPSDEPFAPGRDPHGIGQVMGRLVRERGWEPTLEKARLAVDWRLVVGDDIAARTSARLNGTVVEVRCQSTAWAANLRLMKSRLLGRIAELLPEVEVTDMRFIGPDAPSWRRGIRSVPGRGPRDTYG</sequence>
<name>A0A7C8FR63_9MICO</name>